<keyword evidence="3" id="KW-1185">Reference proteome</keyword>
<evidence type="ECO:0000256" key="1">
    <source>
        <dbReference type="SAM" id="Phobius"/>
    </source>
</evidence>
<dbReference type="InParanoid" id="G0R3L3"/>
<evidence type="ECO:0000313" key="3">
    <source>
        <dbReference type="Proteomes" id="UP000008983"/>
    </source>
</evidence>
<organism evidence="2 3">
    <name type="scientific">Ichthyophthirius multifiliis</name>
    <name type="common">White spot disease agent</name>
    <name type="synonym">Ich</name>
    <dbReference type="NCBI Taxonomy" id="5932"/>
    <lineage>
        <taxon>Eukaryota</taxon>
        <taxon>Sar</taxon>
        <taxon>Alveolata</taxon>
        <taxon>Ciliophora</taxon>
        <taxon>Intramacronucleata</taxon>
        <taxon>Oligohymenophorea</taxon>
        <taxon>Hymenostomatida</taxon>
        <taxon>Ophryoglenina</taxon>
        <taxon>Ichthyophthirius</taxon>
    </lineage>
</organism>
<feature type="transmembrane region" description="Helical" evidence="1">
    <location>
        <begin position="93"/>
        <end position="111"/>
    </location>
</feature>
<accession>G0R3L3</accession>
<name>G0R3L3_ICHMU</name>
<evidence type="ECO:0000313" key="2">
    <source>
        <dbReference type="EMBL" id="EGR27935.1"/>
    </source>
</evidence>
<keyword evidence="1" id="KW-0812">Transmembrane</keyword>
<feature type="transmembrane region" description="Helical" evidence="1">
    <location>
        <begin position="118"/>
        <end position="138"/>
    </location>
</feature>
<sequence>MFFMLWNYTIRMSYYVWTSIINWFYIIIFQTPFLFSFIIKTIVFRFKYACIYSKIIHSSLKQIRRVFFQCSFVNLCIILFTIINFFVQNIIKKFNIFLFLYLLPLSIRTTIKIGLQPILSSFQIILLNQLIFSIANFFQMFCQT</sequence>
<dbReference type="AlphaFoldDB" id="G0R3L3"/>
<dbReference type="RefSeq" id="XP_004027280.1">
    <property type="nucleotide sequence ID" value="XM_004027231.1"/>
</dbReference>
<keyword evidence="1" id="KW-0472">Membrane</keyword>
<reference evidence="2 3" key="1">
    <citation type="submission" date="2011-07" db="EMBL/GenBank/DDBJ databases">
        <authorList>
            <person name="Coyne R."/>
            <person name="Brami D."/>
            <person name="Johnson J."/>
            <person name="Hostetler J."/>
            <person name="Hannick L."/>
            <person name="Clark T."/>
            <person name="Cassidy-Hanley D."/>
            <person name="Inman J."/>
        </authorList>
    </citation>
    <scope>NUCLEOTIDE SEQUENCE [LARGE SCALE GENOMIC DNA]</scope>
    <source>
        <strain evidence="2 3">G5</strain>
    </source>
</reference>
<gene>
    <name evidence="2" type="ORF">IMG5_186210</name>
</gene>
<keyword evidence="1" id="KW-1133">Transmembrane helix</keyword>
<feature type="transmembrane region" description="Helical" evidence="1">
    <location>
        <begin position="20"/>
        <end position="46"/>
    </location>
</feature>
<protein>
    <recommendedName>
        <fullName evidence="4">Transmembrane protein</fullName>
    </recommendedName>
</protein>
<proteinExistence type="predicted"/>
<dbReference type="Proteomes" id="UP000008983">
    <property type="component" value="Unassembled WGS sequence"/>
</dbReference>
<dbReference type="GeneID" id="14904008"/>
<feature type="transmembrane region" description="Helical" evidence="1">
    <location>
        <begin position="66"/>
        <end position="87"/>
    </location>
</feature>
<dbReference type="EMBL" id="GL984307">
    <property type="protein sequence ID" value="EGR27935.1"/>
    <property type="molecule type" value="Genomic_DNA"/>
</dbReference>
<evidence type="ECO:0008006" key="4">
    <source>
        <dbReference type="Google" id="ProtNLM"/>
    </source>
</evidence>